<dbReference type="PROSITE" id="PS50035">
    <property type="entry name" value="PLD"/>
    <property type="match status" value="2"/>
</dbReference>
<evidence type="ECO:0000256" key="16">
    <source>
        <dbReference type="SAM" id="Phobius"/>
    </source>
</evidence>
<protein>
    <recommendedName>
        <fullName evidence="15">Cardiolipin synthase</fullName>
        <ecNumber evidence="15">2.7.8.-</ecNumber>
    </recommendedName>
</protein>
<organism evidence="18 19">
    <name type="scientific">Marinibacterium profundimaris</name>
    <dbReference type="NCBI Taxonomy" id="1679460"/>
    <lineage>
        <taxon>Bacteria</taxon>
        <taxon>Pseudomonadati</taxon>
        <taxon>Pseudomonadota</taxon>
        <taxon>Alphaproteobacteria</taxon>
        <taxon>Rhodobacterales</taxon>
        <taxon>Paracoccaceae</taxon>
        <taxon>Marinibacterium</taxon>
    </lineage>
</organism>
<evidence type="ECO:0000256" key="2">
    <source>
        <dbReference type="ARBA" id="ARBA00004613"/>
    </source>
</evidence>
<keyword evidence="5" id="KW-0444">Lipid biosynthesis</keyword>
<evidence type="ECO:0000256" key="8">
    <source>
        <dbReference type="ARBA" id="ARBA00022692"/>
    </source>
</evidence>
<evidence type="ECO:0000256" key="5">
    <source>
        <dbReference type="ARBA" id="ARBA00022516"/>
    </source>
</evidence>
<name>A0A225NEA1_9RHOB</name>
<evidence type="ECO:0000256" key="14">
    <source>
        <dbReference type="ARBA" id="ARBA00023264"/>
    </source>
</evidence>
<evidence type="ECO:0000256" key="13">
    <source>
        <dbReference type="ARBA" id="ARBA00023209"/>
    </source>
</evidence>
<dbReference type="SMART" id="SM00155">
    <property type="entry name" value="PLDc"/>
    <property type="match status" value="2"/>
</dbReference>
<dbReference type="EC" id="2.7.8.-" evidence="15"/>
<evidence type="ECO:0000256" key="7">
    <source>
        <dbReference type="ARBA" id="ARBA00022679"/>
    </source>
</evidence>
<sequence>MSLPILTLAVLAASLWASWRAIRTARTPQGAVGWVVFLLTAPYIALVLYLFLGHHRYRHYQVSRRESGRIVEAARDFTTRFAPGPTPDGLNPEPFEKLAAMGATRGNDMELLVDGNATFDALFAAIDGAEHYILAQFFIIHDDEIGKAFADRLIDAADRGVSVRLIFDPIGCRTLPDAYLDRLRDAGVHVPRKQKLARRSGRLQINYRNHRKTLIVDGHIGFTGGLNVGDEYLGRSERFGHWRDTFIRVTGPMVAELQLVFAEDWHWGTRETLVAPLHWEPAAAEADMTGLVLPAGPADEVETGTMFFLSAIVAAQHRLWIASPYFVPDTDVLSALKQAAMRGVDVRVMVPDAIDHTLPWLAAFAAFDECRAAGVEIWRYKTGFLHQKVVLVDDRMAAVGSMNMDNRSFRLNFETMAVLFDKRAAAAVEEMLTEDFTKAEKMEKSLSQQPLKIRVGAPVARLFGPLL</sequence>
<comment type="function">
    <text evidence="1">Could be a virulence factor.</text>
</comment>
<dbReference type="EMBL" id="AQQR01000011">
    <property type="protein sequence ID" value="OWU70607.1"/>
    <property type="molecule type" value="Genomic_DNA"/>
</dbReference>
<evidence type="ECO:0000256" key="15">
    <source>
        <dbReference type="NCBIfam" id="TIGR04265"/>
    </source>
</evidence>
<keyword evidence="10 16" id="KW-1133">Transmembrane helix</keyword>
<evidence type="ECO:0000313" key="19">
    <source>
        <dbReference type="Proteomes" id="UP000215377"/>
    </source>
</evidence>
<dbReference type="InterPro" id="IPR022924">
    <property type="entry name" value="Cardiolipin_synthase"/>
</dbReference>
<dbReference type="Pfam" id="PF13396">
    <property type="entry name" value="PLDc_N"/>
    <property type="match status" value="1"/>
</dbReference>
<keyword evidence="7" id="KW-0808">Transferase</keyword>
<keyword evidence="19" id="KW-1185">Reference proteome</keyword>
<dbReference type="PANTHER" id="PTHR21248:SF22">
    <property type="entry name" value="PHOSPHOLIPASE D"/>
    <property type="match status" value="1"/>
</dbReference>
<feature type="domain" description="PLD phosphodiesterase" evidence="17">
    <location>
        <begin position="205"/>
        <end position="232"/>
    </location>
</feature>
<dbReference type="GO" id="GO:0008808">
    <property type="term" value="F:cardiolipin synthase activity"/>
    <property type="evidence" value="ECO:0007669"/>
    <property type="project" value="UniProtKB-UniRule"/>
</dbReference>
<keyword evidence="11" id="KW-0443">Lipid metabolism</keyword>
<evidence type="ECO:0000256" key="12">
    <source>
        <dbReference type="ARBA" id="ARBA00023136"/>
    </source>
</evidence>
<keyword evidence="4" id="KW-1003">Cell membrane</keyword>
<accession>A0A225NEA1</accession>
<keyword evidence="6" id="KW-0964">Secreted</keyword>
<evidence type="ECO:0000256" key="4">
    <source>
        <dbReference type="ARBA" id="ARBA00022475"/>
    </source>
</evidence>
<dbReference type="InterPro" id="IPR025202">
    <property type="entry name" value="PLD-like_dom"/>
</dbReference>
<evidence type="ECO:0000256" key="1">
    <source>
        <dbReference type="ARBA" id="ARBA00003145"/>
    </source>
</evidence>
<keyword evidence="12 16" id="KW-0472">Membrane</keyword>
<evidence type="ECO:0000259" key="17">
    <source>
        <dbReference type="PROSITE" id="PS50035"/>
    </source>
</evidence>
<dbReference type="GO" id="GO:0005886">
    <property type="term" value="C:plasma membrane"/>
    <property type="evidence" value="ECO:0007669"/>
    <property type="project" value="UniProtKB-SubCell"/>
</dbReference>
<evidence type="ECO:0000256" key="11">
    <source>
        <dbReference type="ARBA" id="ARBA00023098"/>
    </source>
</evidence>
<dbReference type="InterPro" id="IPR001736">
    <property type="entry name" value="PLipase_D/transphosphatidylase"/>
</dbReference>
<keyword evidence="14" id="KW-1208">Phospholipid metabolism</keyword>
<dbReference type="NCBIfam" id="TIGR04265">
    <property type="entry name" value="bac_cardiolipin"/>
    <property type="match status" value="1"/>
</dbReference>
<dbReference type="InterPro" id="IPR027379">
    <property type="entry name" value="CLS_N"/>
</dbReference>
<evidence type="ECO:0000313" key="18">
    <source>
        <dbReference type="EMBL" id="OWU70607.1"/>
    </source>
</evidence>
<proteinExistence type="predicted"/>
<evidence type="ECO:0000256" key="3">
    <source>
        <dbReference type="ARBA" id="ARBA00004651"/>
    </source>
</evidence>
<dbReference type="AlphaFoldDB" id="A0A225NEA1"/>
<dbReference type="SUPFAM" id="SSF56024">
    <property type="entry name" value="Phospholipase D/nuclease"/>
    <property type="match status" value="2"/>
</dbReference>
<dbReference type="FunFam" id="3.30.870.10:FF:000014">
    <property type="entry name" value="Cardiolipin synthase"/>
    <property type="match status" value="1"/>
</dbReference>
<feature type="transmembrane region" description="Helical" evidence="16">
    <location>
        <begin position="30"/>
        <end position="52"/>
    </location>
</feature>
<keyword evidence="9" id="KW-0677">Repeat</keyword>
<dbReference type="Gene3D" id="3.30.870.10">
    <property type="entry name" value="Endonuclease Chain A"/>
    <property type="match status" value="2"/>
</dbReference>
<feature type="domain" description="PLD phosphodiesterase" evidence="17">
    <location>
        <begin position="381"/>
        <end position="408"/>
    </location>
</feature>
<dbReference type="Pfam" id="PF13091">
    <property type="entry name" value="PLDc_2"/>
    <property type="match status" value="2"/>
</dbReference>
<keyword evidence="8 16" id="KW-0812">Transmembrane</keyword>
<evidence type="ECO:0000256" key="6">
    <source>
        <dbReference type="ARBA" id="ARBA00022525"/>
    </source>
</evidence>
<dbReference type="GO" id="GO:0005576">
    <property type="term" value="C:extracellular region"/>
    <property type="evidence" value="ECO:0007669"/>
    <property type="project" value="UniProtKB-SubCell"/>
</dbReference>
<keyword evidence="13" id="KW-0594">Phospholipid biosynthesis</keyword>
<evidence type="ECO:0000256" key="10">
    <source>
        <dbReference type="ARBA" id="ARBA00022989"/>
    </source>
</evidence>
<gene>
    <name evidence="18" type="ORF">ATO3_19945</name>
</gene>
<evidence type="ECO:0000256" key="9">
    <source>
        <dbReference type="ARBA" id="ARBA00022737"/>
    </source>
</evidence>
<comment type="subcellular location">
    <subcellularLocation>
        <location evidence="3">Cell membrane</location>
        <topology evidence="3">Multi-pass membrane protein</topology>
    </subcellularLocation>
    <subcellularLocation>
        <location evidence="2">Secreted</location>
    </subcellularLocation>
</comment>
<dbReference type="GO" id="GO:0032049">
    <property type="term" value="P:cardiolipin biosynthetic process"/>
    <property type="evidence" value="ECO:0007669"/>
    <property type="project" value="UniProtKB-UniRule"/>
</dbReference>
<dbReference type="Proteomes" id="UP000215377">
    <property type="component" value="Unassembled WGS sequence"/>
</dbReference>
<comment type="caution">
    <text evidence="18">The sequence shown here is derived from an EMBL/GenBank/DDBJ whole genome shotgun (WGS) entry which is preliminary data.</text>
</comment>
<reference evidence="18 19" key="1">
    <citation type="submission" date="2013-04" db="EMBL/GenBank/DDBJ databases">
        <title>Oceanicola sp. 22II1-22F33 Genome Sequencing.</title>
        <authorList>
            <person name="Lai Q."/>
            <person name="Li G."/>
            <person name="Shao Z."/>
        </authorList>
    </citation>
    <scope>NUCLEOTIDE SEQUENCE [LARGE SCALE GENOMIC DNA]</scope>
    <source>
        <strain evidence="18 19">22II1-22F33</strain>
    </source>
</reference>
<dbReference type="PANTHER" id="PTHR21248">
    <property type="entry name" value="CARDIOLIPIN SYNTHASE"/>
    <property type="match status" value="1"/>
</dbReference>